<comment type="subcellular location">
    <subcellularLocation>
        <location evidence="1">Membrane</location>
    </subcellularLocation>
</comment>
<dbReference type="InterPro" id="IPR038379">
    <property type="entry name" value="SecE_sf"/>
</dbReference>
<dbReference type="NCBIfam" id="TIGR00964">
    <property type="entry name" value="secE_bact"/>
    <property type="match status" value="1"/>
</dbReference>
<feature type="transmembrane region" description="Helical" evidence="9">
    <location>
        <begin position="66"/>
        <end position="90"/>
    </location>
</feature>
<reference evidence="10" key="2">
    <citation type="journal article" date="2014" name="ISME J.">
        <title>Microbial stratification in low pH oxic and suboxic macroscopic growths along an acid mine drainage.</title>
        <authorList>
            <person name="Mendez-Garcia C."/>
            <person name="Mesa V."/>
            <person name="Sprenger R.R."/>
            <person name="Richter M."/>
            <person name="Diez M.S."/>
            <person name="Solano J."/>
            <person name="Bargiela R."/>
            <person name="Golyshina O.V."/>
            <person name="Manteca A."/>
            <person name="Ramos J.L."/>
            <person name="Gallego J.R."/>
            <person name="Llorente I."/>
            <person name="Martins Dos Santos V.A."/>
            <person name="Jensen O.N."/>
            <person name="Pelaez A.I."/>
            <person name="Sanchez J."/>
            <person name="Ferrer M."/>
        </authorList>
    </citation>
    <scope>NUCLEOTIDE SEQUENCE</scope>
</reference>
<keyword evidence="3" id="KW-1003">Cell membrane</keyword>
<evidence type="ECO:0000256" key="8">
    <source>
        <dbReference type="ARBA" id="ARBA00023136"/>
    </source>
</evidence>
<comment type="caution">
    <text evidence="10">The sequence shown here is derived from an EMBL/GenBank/DDBJ whole genome shotgun (WGS) entry which is preliminary data.</text>
</comment>
<evidence type="ECO:0000256" key="7">
    <source>
        <dbReference type="ARBA" id="ARBA00023010"/>
    </source>
</evidence>
<evidence type="ECO:0000256" key="9">
    <source>
        <dbReference type="SAM" id="Phobius"/>
    </source>
</evidence>
<dbReference type="GO" id="GO:0008320">
    <property type="term" value="F:protein transmembrane transporter activity"/>
    <property type="evidence" value="ECO:0007669"/>
    <property type="project" value="InterPro"/>
</dbReference>
<keyword evidence="7" id="KW-0811">Translocation</keyword>
<keyword evidence="4 9" id="KW-0812">Transmembrane</keyword>
<accession>T0ZCP7</accession>
<dbReference type="AlphaFoldDB" id="T0ZCP7"/>
<evidence type="ECO:0000256" key="2">
    <source>
        <dbReference type="ARBA" id="ARBA00022448"/>
    </source>
</evidence>
<evidence type="ECO:0000256" key="1">
    <source>
        <dbReference type="ARBA" id="ARBA00004370"/>
    </source>
</evidence>
<keyword evidence="8 9" id="KW-0472">Membrane</keyword>
<protein>
    <submittedName>
        <fullName evidence="10">SecE subunit of protein translocation complex</fullName>
    </submittedName>
</protein>
<dbReference type="PANTHER" id="PTHR33910:SF1">
    <property type="entry name" value="PROTEIN TRANSLOCASE SUBUNIT SECE"/>
    <property type="match status" value="1"/>
</dbReference>
<dbReference type="Pfam" id="PF00584">
    <property type="entry name" value="SecE"/>
    <property type="match status" value="1"/>
</dbReference>
<reference evidence="10" key="1">
    <citation type="submission" date="2013-08" db="EMBL/GenBank/DDBJ databases">
        <authorList>
            <person name="Mendez C."/>
            <person name="Richter M."/>
            <person name="Ferrer M."/>
            <person name="Sanchez J."/>
        </authorList>
    </citation>
    <scope>NUCLEOTIDE SEQUENCE</scope>
</reference>
<dbReference type="InterPro" id="IPR005807">
    <property type="entry name" value="SecE_bac"/>
</dbReference>
<proteinExistence type="inferred from homology"/>
<keyword evidence="6 9" id="KW-1133">Transmembrane helix</keyword>
<dbReference type="GO" id="GO:0006886">
    <property type="term" value="P:intracellular protein transport"/>
    <property type="evidence" value="ECO:0007669"/>
    <property type="project" value="InterPro"/>
</dbReference>
<evidence type="ECO:0000313" key="10">
    <source>
        <dbReference type="EMBL" id="EQD45896.1"/>
    </source>
</evidence>
<dbReference type="HAMAP" id="MF_00422">
    <property type="entry name" value="SecE"/>
    <property type="match status" value="1"/>
</dbReference>
<dbReference type="InterPro" id="IPR001901">
    <property type="entry name" value="Translocase_SecE/Sec61-g"/>
</dbReference>
<name>T0ZCP7_9ZZZZ</name>
<gene>
    <name evidence="10" type="ORF">B1B_12846</name>
</gene>
<sequence>MAAYYLLGHVAHSLRILGVFAAVIVAIAIAAFTEPGRAMRGFLRESQFEMRKVTWPTRDETVRTTLVVAGVVVIVAILLGIIDYVLKLIILDWLLKLGK</sequence>
<dbReference type="GO" id="GO:0005886">
    <property type="term" value="C:plasma membrane"/>
    <property type="evidence" value="ECO:0007669"/>
    <property type="project" value="TreeGrafter"/>
</dbReference>
<feature type="transmembrane region" description="Helical" evidence="9">
    <location>
        <begin position="12"/>
        <end position="32"/>
    </location>
</feature>
<keyword evidence="5" id="KW-0653">Protein transport</keyword>
<evidence type="ECO:0000256" key="6">
    <source>
        <dbReference type="ARBA" id="ARBA00022989"/>
    </source>
</evidence>
<evidence type="ECO:0000256" key="3">
    <source>
        <dbReference type="ARBA" id="ARBA00022475"/>
    </source>
</evidence>
<dbReference type="PANTHER" id="PTHR33910">
    <property type="entry name" value="PROTEIN TRANSLOCASE SUBUNIT SECE"/>
    <property type="match status" value="1"/>
</dbReference>
<organism evidence="10">
    <name type="scientific">mine drainage metagenome</name>
    <dbReference type="NCBI Taxonomy" id="410659"/>
    <lineage>
        <taxon>unclassified sequences</taxon>
        <taxon>metagenomes</taxon>
        <taxon>ecological metagenomes</taxon>
    </lineage>
</organism>
<evidence type="ECO:0000256" key="4">
    <source>
        <dbReference type="ARBA" id="ARBA00022692"/>
    </source>
</evidence>
<dbReference type="GO" id="GO:0006605">
    <property type="term" value="P:protein targeting"/>
    <property type="evidence" value="ECO:0007669"/>
    <property type="project" value="InterPro"/>
</dbReference>
<keyword evidence="2" id="KW-0813">Transport</keyword>
<dbReference type="Gene3D" id="1.20.5.1030">
    <property type="entry name" value="Preprotein translocase secy subunit"/>
    <property type="match status" value="1"/>
</dbReference>
<dbReference type="GO" id="GO:0043952">
    <property type="term" value="P:protein transport by the Sec complex"/>
    <property type="evidence" value="ECO:0007669"/>
    <property type="project" value="TreeGrafter"/>
</dbReference>
<dbReference type="PROSITE" id="PS01067">
    <property type="entry name" value="SECE_SEC61G"/>
    <property type="match status" value="1"/>
</dbReference>
<dbReference type="PRINTS" id="PR01650">
    <property type="entry name" value="SECETRNLCASE"/>
</dbReference>
<dbReference type="EMBL" id="AUZY01008436">
    <property type="protein sequence ID" value="EQD45896.1"/>
    <property type="molecule type" value="Genomic_DNA"/>
</dbReference>
<evidence type="ECO:0000256" key="5">
    <source>
        <dbReference type="ARBA" id="ARBA00022927"/>
    </source>
</evidence>
<dbReference type="GO" id="GO:0009306">
    <property type="term" value="P:protein secretion"/>
    <property type="evidence" value="ECO:0007669"/>
    <property type="project" value="InterPro"/>
</dbReference>